<accession>A0A643FZH1</accession>
<sequence>MTASTNTDTLRQALQEPLPLQLAPLMGTAFAEAGEAERFAIYTEPPEAPGRDEVLAALRSHLEGHAGDEPAVGEVLDSEDWEPGQAFEMDMDTDEVCGQVLFYRLILARDLDPVGYCAFEINADETGVIFVTLVESWIRPQYQPLGLQRGFVQLLANAVYALLGDLDARLQVAGERSASFEVLLGLDQASTTGAALLQSVAETLKAWTVAPDAAGREPLAITSVRVSVLPASSAG</sequence>
<dbReference type="GeneID" id="98404740"/>
<evidence type="ECO:0000313" key="1">
    <source>
        <dbReference type="EMBL" id="QOT81141.1"/>
    </source>
</evidence>
<organism evidence="1 2">
    <name type="scientific">Cupriavidus basilensis</name>
    <dbReference type="NCBI Taxonomy" id="68895"/>
    <lineage>
        <taxon>Bacteria</taxon>
        <taxon>Pseudomonadati</taxon>
        <taxon>Pseudomonadota</taxon>
        <taxon>Betaproteobacteria</taxon>
        <taxon>Burkholderiales</taxon>
        <taxon>Burkholderiaceae</taxon>
        <taxon>Cupriavidus</taxon>
    </lineage>
</organism>
<dbReference type="RefSeq" id="WP_150984622.1">
    <property type="nucleotide sequence ID" value="NZ_CP062804.1"/>
</dbReference>
<proteinExistence type="predicted"/>
<protein>
    <submittedName>
        <fullName evidence="1">Uncharacterized protein</fullName>
    </submittedName>
</protein>
<name>A0A643FZH1_9BURK</name>
<reference evidence="1 2" key="1">
    <citation type="submission" date="2020-10" db="EMBL/GenBank/DDBJ databases">
        <title>Complete genome sequence of Cupriavidus basilensis CCUG 49340T.</title>
        <authorList>
            <person name="Salva-Serra F."/>
            <person name="Donoso R.A."/>
            <person name="Cho K.H."/>
            <person name="Yoo J.A."/>
            <person name="Lee K."/>
            <person name="Yoon S.-H."/>
            <person name="Perez-Pantoja D."/>
            <person name="Moore E.R.B."/>
        </authorList>
    </citation>
    <scope>NUCLEOTIDE SEQUENCE [LARGE SCALE GENOMIC DNA]</scope>
    <source>
        <strain evidence="2">CCUG 49340</strain>
    </source>
</reference>
<dbReference type="Proteomes" id="UP000397656">
    <property type="component" value="Chromosome 2"/>
</dbReference>
<evidence type="ECO:0000313" key="2">
    <source>
        <dbReference type="Proteomes" id="UP000397656"/>
    </source>
</evidence>
<dbReference type="AlphaFoldDB" id="A0A643FZH1"/>
<dbReference type="EMBL" id="CP062804">
    <property type="protein sequence ID" value="QOT81141.1"/>
    <property type="molecule type" value="Genomic_DNA"/>
</dbReference>
<gene>
    <name evidence="1" type="ORF">F7R26_027720</name>
</gene>